<dbReference type="RefSeq" id="WP_128601950.1">
    <property type="nucleotide sequence ID" value="NZ_MLFS01000041.1"/>
</dbReference>
<keyword evidence="3" id="KW-1003">Cell membrane</keyword>
<dbReference type="Pfam" id="PF01810">
    <property type="entry name" value="LysE"/>
    <property type="match status" value="1"/>
</dbReference>
<dbReference type="GO" id="GO:0015820">
    <property type="term" value="P:L-leucine transport"/>
    <property type="evidence" value="ECO:0007669"/>
    <property type="project" value="TreeGrafter"/>
</dbReference>
<comment type="subcellular location">
    <subcellularLocation>
        <location evidence="1">Cell membrane</location>
        <topology evidence="1">Multi-pass membrane protein</topology>
    </subcellularLocation>
</comment>
<feature type="transmembrane region" description="Helical" evidence="8">
    <location>
        <begin position="6"/>
        <end position="25"/>
    </location>
</feature>
<keyword evidence="10" id="KW-1185">Reference proteome</keyword>
<comment type="caution">
    <text evidence="9">The sequence shown here is derived from an EMBL/GenBank/DDBJ whole genome shotgun (WGS) entry which is preliminary data.</text>
</comment>
<evidence type="ECO:0000256" key="1">
    <source>
        <dbReference type="ARBA" id="ARBA00004651"/>
    </source>
</evidence>
<dbReference type="STRING" id="1076551.HA48_14275"/>
<keyword evidence="5 8" id="KW-1133">Transmembrane helix</keyword>
<dbReference type="GO" id="GO:0005886">
    <property type="term" value="C:plasma membrane"/>
    <property type="evidence" value="ECO:0007669"/>
    <property type="project" value="UniProtKB-SubCell"/>
</dbReference>
<evidence type="ECO:0000256" key="2">
    <source>
        <dbReference type="ARBA" id="ARBA00007928"/>
    </source>
</evidence>
<dbReference type="PIRSF" id="PIRSF006324">
    <property type="entry name" value="LeuE"/>
    <property type="match status" value="1"/>
</dbReference>
<gene>
    <name evidence="9" type="ORF">HA48_14275</name>
</gene>
<dbReference type="Proteomes" id="UP000193104">
    <property type="component" value="Unassembled WGS sequence"/>
</dbReference>
<feature type="transmembrane region" description="Helical" evidence="8">
    <location>
        <begin position="46"/>
        <end position="69"/>
    </location>
</feature>
<protein>
    <submittedName>
        <fullName evidence="9">Leucine efflux protein LeuE</fullName>
    </submittedName>
</protein>
<reference evidence="9 10" key="1">
    <citation type="journal article" date="2017" name="Antonie Van Leeuwenhoek">
        <title>Phylogenomic resolution of the bacterial genus Pantoea and its relationship with Erwinia and Tatumella.</title>
        <authorList>
            <person name="Palmer M."/>
            <person name="Steenkamp E.T."/>
            <person name="Coetzee M.P."/>
            <person name="Chan W.Y."/>
            <person name="van Zyl E."/>
            <person name="De Maayer P."/>
            <person name="Coutinho T.A."/>
            <person name="Blom J."/>
            <person name="Smits T.H."/>
            <person name="Duffy B."/>
            <person name="Venter S.N."/>
        </authorList>
    </citation>
    <scope>NUCLEOTIDE SEQUENCE [LARGE SCALE GENOMIC DNA]</scope>
    <source>
        <strain evidence="9 10">LMG 26277</strain>
    </source>
</reference>
<dbReference type="PANTHER" id="PTHR30086:SF15">
    <property type="entry name" value="LEUCINE EFFLUX PROTEIN"/>
    <property type="match status" value="1"/>
</dbReference>
<evidence type="ECO:0000313" key="10">
    <source>
        <dbReference type="Proteomes" id="UP000193104"/>
    </source>
</evidence>
<comment type="catalytic activity">
    <reaction evidence="7">
        <text>L-leucine(in) + H(+)(out) = L-leucine(out) + H(+)(in)</text>
        <dbReference type="Rhea" id="RHEA:28731"/>
        <dbReference type="ChEBI" id="CHEBI:15378"/>
        <dbReference type="ChEBI" id="CHEBI:57427"/>
    </reaction>
    <physiologicalReaction direction="left-to-right" evidence="7">
        <dbReference type="Rhea" id="RHEA:28732"/>
    </physiologicalReaction>
</comment>
<evidence type="ECO:0000256" key="7">
    <source>
        <dbReference type="ARBA" id="ARBA00048489"/>
    </source>
</evidence>
<evidence type="ECO:0000313" key="9">
    <source>
        <dbReference type="EMBL" id="ORM72431.1"/>
    </source>
</evidence>
<evidence type="ECO:0000256" key="3">
    <source>
        <dbReference type="ARBA" id="ARBA00022475"/>
    </source>
</evidence>
<evidence type="ECO:0000256" key="6">
    <source>
        <dbReference type="ARBA" id="ARBA00023136"/>
    </source>
</evidence>
<dbReference type="AlphaFoldDB" id="A0A1X1D7E5"/>
<keyword evidence="4 8" id="KW-0812">Transmembrane</keyword>
<dbReference type="PANTHER" id="PTHR30086">
    <property type="entry name" value="ARGININE EXPORTER PROTEIN ARGO"/>
    <property type="match status" value="1"/>
</dbReference>
<accession>A0A1X1D7E5</accession>
<keyword evidence="6 8" id="KW-0472">Membrane</keyword>
<dbReference type="InterPro" id="IPR001123">
    <property type="entry name" value="LeuE-type"/>
</dbReference>
<dbReference type="EMBL" id="MLFS01000041">
    <property type="protein sequence ID" value="ORM72431.1"/>
    <property type="molecule type" value="Genomic_DNA"/>
</dbReference>
<name>A0A1X1D7E5_9GAMM</name>
<dbReference type="OrthoDB" id="9784202at2"/>
<evidence type="ECO:0000256" key="4">
    <source>
        <dbReference type="ARBA" id="ARBA00022692"/>
    </source>
</evidence>
<dbReference type="GO" id="GO:0015190">
    <property type="term" value="F:L-leucine transmembrane transporter activity"/>
    <property type="evidence" value="ECO:0007669"/>
    <property type="project" value="TreeGrafter"/>
</dbReference>
<dbReference type="NCBIfam" id="NF008201">
    <property type="entry name" value="PRK10958.1"/>
    <property type="match status" value="1"/>
</dbReference>
<feature type="transmembrane region" description="Helical" evidence="8">
    <location>
        <begin position="188"/>
        <end position="209"/>
    </location>
</feature>
<organism evidence="9 10">
    <name type="scientific">Pantoea wallisii</name>
    <dbReference type="NCBI Taxonomy" id="1076551"/>
    <lineage>
        <taxon>Bacteria</taxon>
        <taxon>Pseudomonadati</taxon>
        <taxon>Pseudomonadota</taxon>
        <taxon>Gammaproteobacteria</taxon>
        <taxon>Enterobacterales</taxon>
        <taxon>Erwiniaceae</taxon>
        <taxon>Pantoea</taxon>
    </lineage>
</organism>
<feature type="transmembrane region" description="Helical" evidence="8">
    <location>
        <begin position="120"/>
        <end position="139"/>
    </location>
</feature>
<feature type="transmembrane region" description="Helical" evidence="8">
    <location>
        <begin position="81"/>
        <end position="99"/>
    </location>
</feature>
<evidence type="ECO:0000256" key="5">
    <source>
        <dbReference type="ARBA" id="ARBA00022989"/>
    </source>
</evidence>
<evidence type="ECO:0000256" key="8">
    <source>
        <dbReference type="SAM" id="Phobius"/>
    </source>
</evidence>
<sequence>MFHDYGVINFWTFLAGALVIVMIPGPNSLYVLRTGISRGMRAAYRGVAGVVLGDMFLIFLAWAGIATLIQASPHVFTAVKYLGALFLSWLGIKIIWSALRQPPQDAPVPAVRQENYFLKALMLSITNPKSILFYVSFFIQFIDPATAHSALAFSVLGAVLQLISLSWMTFLLLTGAAVARWLGTRRRLVALVNSLTGLLFIGFAARLAATQS</sequence>
<proteinExistence type="inferred from homology"/>
<feature type="transmembrane region" description="Helical" evidence="8">
    <location>
        <begin position="151"/>
        <end position="176"/>
    </location>
</feature>
<comment type="similarity">
    <text evidence="2">Belongs to the Rht family.</text>
</comment>